<reference evidence="2 3" key="1">
    <citation type="submission" date="2018-06" db="EMBL/GenBank/DDBJ databases">
        <title>Comparative genomics of downy mildews reveals potential adaptations to biotrophy.</title>
        <authorList>
            <person name="Fletcher K."/>
            <person name="Klosterman S.J."/>
            <person name="Derevnina L."/>
            <person name="Martin F."/>
            <person name="Koike S."/>
            <person name="Reyes Chin-Wo S."/>
            <person name="Mou B."/>
            <person name="Michelmore R."/>
        </authorList>
    </citation>
    <scope>NUCLEOTIDE SEQUENCE [LARGE SCALE GENOMIC DNA]</scope>
    <source>
        <strain evidence="2 3">R13</strain>
    </source>
</reference>
<dbReference type="VEuPathDB" id="FungiDB:DD237_007312"/>
<comment type="caution">
    <text evidence="2">The sequence shown here is derived from an EMBL/GenBank/DDBJ whole genome shotgun (WGS) entry which is preliminary data.</text>
</comment>
<dbReference type="AlphaFoldDB" id="A0A425BZT6"/>
<keyword evidence="1" id="KW-0812">Transmembrane</keyword>
<proteinExistence type="predicted"/>
<organism evidence="2 3">
    <name type="scientific">Peronospora effusa</name>
    <dbReference type="NCBI Taxonomy" id="542832"/>
    <lineage>
        <taxon>Eukaryota</taxon>
        <taxon>Sar</taxon>
        <taxon>Stramenopiles</taxon>
        <taxon>Oomycota</taxon>
        <taxon>Peronosporomycetes</taxon>
        <taxon>Peronosporales</taxon>
        <taxon>Peronosporaceae</taxon>
        <taxon>Peronospora</taxon>
    </lineage>
</organism>
<evidence type="ECO:0000256" key="1">
    <source>
        <dbReference type="SAM" id="Phobius"/>
    </source>
</evidence>
<dbReference type="Proteomes" id="UP000286097">
    <property type="component" value="Unassembled WGS sequence"/>
</dbReference>
<dbReference type="EMBL" id="QKXF01000631">
    <property type="protein sequence ID" value="RQM10354.1"/>
    <property type="molecule type" value="Genomic_DNA"/>
</dbReference>
<protein>
    <submittedName>
        <fullName evidence="2">Uncharacterized protein</fullName>
    </submittedName>
</protein>
<evidence type="ECO:0000313" key="3">
    <source>
        <dbReference type="Proteomes" id="UP000286097"/>
    </source>
</evidence>
<name>A0A425BZT6_9STRA</name>
<sequence>MVGVSYTCQLSGIGDWVVTFISLVEFFYHAVHLLMKGIQTEDMMKGTATGQGWLRVGQQSVSYYIDLIAIIVHTILSVHEMAE</sequence>
<keyword evidence="1" id="KW-1133">Transmembrane helix</keyword>
<feature type="transmembrane region" description="Helical" evidence="1">
    <location>
        <begin position="16"/>
        <end position="35"/>
    </location>
</feature>
<evidence type="ECO:0000313" key="2">
    <source>
        <dbReference type="EMBL" id="RQM10354.1"/>
    </source>
</evidence>
<keyword evidence="1" id="KW-0472">Membrane</keyword>
<gene>
    <name evidence="2" type="ORF">DD237_007312</name>
</gene>
<accession>A0A425BZT6</accession>